<reference evidence="17" key="1">
    <citation type="journal article" date="2020" name="mSystems">
        <title>Genome- and Community-Level Interaction Insights into Carbon Utilization and Element Cycling Functions of Hydrothermarchaeota in Hydrothermal Sediment.</title>
        <authorList>
            <person name="Zhou Z."/>
            <person name="Liu Y."/>
            <person name="Xu W."/>
            <person name="Pan J."/>
            <person name="Luo Z.H."/>
            <person name="Li M."/>
        </authorList>
    </citation>
    <scope>NUCLEOTIDE SEQUENCE [LARGE SCALE GENOMIC DNA]</scope>
    <source>
        <strain evidence="17">HyVt-92</strain>
    </source>
</reference>
<name>A0A7V5HYJ2_UNCAE</name>
<keyword evidence="5 14" id="KW-0436">Ligase</keyword>
<dbReference type="UniPathway" id="UPA00074">
    <property type="reaction ID" value="UER00125"/>
</dbReference>
<evidence type="ECO:0000256" key="1">
    <source>
        <dbReference type="ARBA" id="ARBA00001936"/>
    </source>
</evidence>
<evidence type="ECO:0000256" key="2">
    <source>
        <dbReference type="ARBA" id="ARBA00001946"/>
    </source>
</evidence>
<evidence type="ECO:0000259" key="16">
    <source>
        <dbReference type="PROSITE" id="PS50975"/>
    </source>
</evidence>
<dbReference type="FunFam" id="3.40.50.20:FF:000006">
    <property type="entry name" value="Phosphoribosylamine--glycine ligase, chloroplastic"/>
    <property type="match status" value="1"/>
</dbReference>
<sequence length="421" mass="46673">MKVLVIGGGGREHALCWKISQSRKVKEVFCVPGNGGIEKIAHCERLPYEEDFSFLVKFVKDNGIDFTVVGPEAPLVGGIVDAFQEEGLKIFGPDKKASLLEGSKVYAKHFMKKHGVQTAEFETFSDLSKAISFIQRQREAPVVKADGLAGGKGSFVTSSKEEAIEVVKNLIERKVIGSAGERVVVEKRLRGREVSFFILTDGISFKPLVSSKDHKPLLDGDRGPNTGGMGAYSPAPLSLSLYKKIIKKIVVPTLRGLKEEKINYKGVLYFGLMIQEGEPYLLEYNCRFGDPETQAILPRLYNDIMDLFEATLEGRLSTLNLKWRSKGVTCVVVASGGYPEKYEKGKVIEGLDRLERMRSLFVFCAGVKRENGIFVTDGGRVLGITGMGKNVKEAAKMAYKGIRKIRFEGMYYRRDIGIFEG</sequence>
<evidence type="ECO:0000256" key="12">
    <source>
        <dbReference type="ARBA" id="ARBA00042242"/>
    </source>
</evidence>
<dbReference type="Gene3D" id="3.30.1490.20">
    <property type="entry name" value="ATP-grasp fold, A domain"/>
    <property type="match status" value="1"/>
</dbReference>
<evidence type="ECO:0000256" key="3">
    <source>
        <dbReference type="ARBA" id="ARBA00005174"/>
    </source>
</evidence>
<dbReference type="EMBL" id="DRTT01000072">
    <property type="protein sequence ID" value="HHF98303.1"/>
    <property type="molecule type" value="Genomic_DNA"/>
</dbReference>
<dbReference type="SMART" id="SM01209">
    <property type="entry name" value="GARS_A"/>
    <property type="match status" value="1"/>
</dbReference>
<dbReference type="SUPFAM" id="SSF56059">
    <property type="entry name" value="Glutathione synthetase ATP-binding domain-like"/>
    <property type="match status" value="1"/>
</dbReference>
<dbReference type="NCBIfam" id="TIGR00877">
    <property type="entry name" value="purD"/>
    <property type="match status" value="1"/>
</dbReference>
<proteinExistence type="inferred from homology"/>
<dbReference type="InterPro" id="IPR011054">
    <property type="entry name" value="Rudment_hybrid_motif"/>
</dbReference>
<evidence type="ECO:0000256" key="9">
    <source>
        <dbReference type="ARBA" id="ARBA00022840"/>
    </source>
</evidence>
<dbReference type="InterPro" id="IPR020560">
    <property type="entry name" value="PRibGlycinamide_synth_C-dom"/>
</dbReference>
<dbReference type="Gene3D" id="3.90.600.10">
    <property type="entry name" value="Phosphoribosylglycinamide synthetase, C-terminal domain"/>
    <property type="match status" value="1"/>
</dbReference>
<comment type="pathway">
    <text evidence="3 14">Purine metabolism; IMP biosynthesis via de novo pathway; N(1)-(5-phospho-D-ribosyl)glycinamide from 5-phospho-alpha-D-ribose 1-diphosphate: step 2/2.</text>
</comment>
<dbReference type="Proteomes" id="UP000886070">
    <property type="component" value="Unassembled WGS sequence"/>
</dbReference>
<dbReference type="PROSITE" id="PS00184">
    <property type="entry name" value="GARS"/>
    <property type="match status" value="1"/>
</dbReference>
<dbReference type="PROSITE" id="PS50975">
    <property type="entry name" value="ATP_GRASP"/>
    <property type="match status" value="1"/>
</dbReference>
<comment type="cofactor">
    <cofactor evidence="1">
        <name>Mn(2+)</name>
        <dbReference type="ChEBI" id="CHEBI:29035"/>
    </cofactor>
</comment>
<dbReference type="Gene3D" id="3.30.470.20">
    <property type="entry name" value="ATP-grasp fold, B domain"/>
    <property type="match status" value="1"/>
</dbReference>
<dbReference type="FunFam" id="3.90.600.10:FF:000001">
    <property type="entry name" value="Trifunctional purine biosynthetic protein adenosine-3"/>
    <property type="match status" value="1"/>
</dbReference>
<keyword evidence="9 15" id="KW-0067">ATP-binding</keyword>
<evidence type="ECO:0000256" key="7">
    <source>
        <dbReference type="ARBA" id="ARBA00022741"/>
    </source>
</evidence>
<dbReference type="AlphaFoldDB" id="A0A7V5HYJ2"/>
<dbReference type="InterPro" id="IPR011761">
    <property type="entry name" value="ATP-grasp"/>
</dbReference>
<dbReference type="PANTHER" id="PTHR43472:SF1">
    <property type="entry name" value="PHOSPHORIBOSYLAMINE--GLYCINE LIGASE, CHLOROPLASTIC"/>
    <property type="match status" value="1"/>
</dbReference>
<dbReference type="Gene3D" id="3.40.50.20">
    <property type="match status" value="1"/>
</dbReference>
<keyword evidence="8 14" id="KW-0658">Purine biosynthesis</keyword>
<dbReference type="InterPro" id="IPR020559">
    <property type="entry name" value="PRibGlycinamide_synth_CS"/>
</dbReference>
<dbReference type="Pfam" id="PF01071">
    <property type="entry name" value="GARS_A"/>
    <property type="match status" value="1"/>
</dbReference>
<comment type="similarity">
    <text evidence="11 14">Belongs to the GARS family.</text>
</comment>
<keyword evidence="10" id="KW-0464">Manganese</keyword>
<evidence type="ECO:0000256" key="8">
    <source>
        <dbReference type="ARBA" id="ARBA00022755"/>
    </source>
</evidence>
<comment type="catalytic activity">
    <reaction evidence="14">
        <text>5-phospho-beta-D-ribosylamine + glycine + ATP = N(1)-(5-phospho-beta-D-ribosyl)glycinamide + ADP + phosphate + H(+)</text>
        <dbReference type="Rhea" id="RHEA:17453"/>
        <dbReference type="ChEBI" id="CHEBI:15378"/>
        <dbReference type="ChEBI" id="CHEBI:30616"/>
        <dbReference type="ChEBI" id="CHEBI:43474"/>
        <dbReference type="ChEBI" id="CHEBI:57305"/>
        <dbReference type="ChEBI" id="CHEBI:58681"/>
        <dbReference type="ChEBI" id="CHEBI:143788"/>
        <dbReference type="ChEBI" id="CHEBI:456216"/>
        <dbReference type="EC" id="6.3.4.13"/>
    </reaction>
</comment>
<evidence type="ECO:0000256" key="11">
    <source>
        <dbReference type="ARBA" id="ARBA00038345"/>
    </source>
</evidence>
<dbReference type="SMART" id="SM01210">
    <property type="entry name" value="GARS_C"/>
    <property type="match status" value="1"/>
</dbReference>
<dbReference type="EC" id="6.3.4.13" evidence="4 14"/>
<comment type="caution">
    <text evidence="17">The sequence shown here is derived from an EMBL/GenBank/DDBJ whole genome shotgun (WGS) entry which is preliminary data.</text>
</comment>
<dbReference type="InterPro" id="IPR037123">
    <property type="entry name" value="PRibGlycinamide_synth_C_sf"/>
</dbReference>
<dbReference type="GO" id="GO:0006189">
    <property type="term" value="P:'de novo' IMP biosynthetic process"/>
    <property type="evidence" value="ECO:0007669"/>
    <property type="project" value="UniProtKB-UniRule"/>
</dbReference>
<dbReference type="SUPFAM" id="SSF51246">
    <property type="entry name" value="Rudiment single hybrid motif"/>
    <property type="match status" value="1"/>
</dbReference>
<dbReference type="GO" id="GO:0009113">
    <property type="term" value="P:purine nucleobase biosynthetic process"/>
    <property type="evidence" value="ECO:0007669"/>
    <property type="project" value="InterPro"/>
</dbReference>
<dbReference type="InterPro" id="IPR020561">
    <property type="entry name" value="PRibGlycinamid_synth_ATP-grasp"/>
</dbReference>
<accession>A0A7V5HYJ2</accession>
<evidence type="ECO:0000256" key="15">
    <source>
        <dbReference type="PROSITE-ProRule" id="PRU00409"/>
    </source>
</evidence>
<evidence type="ECO:0000256" key="14">
    <source>
        <dbReference type="HAMAP-Rule" id="MF_00138"/>
    </source>
</evidence>
<dbReference type="InterPro" id="IPR000115">
    <property type="entry name" value="PRibGlycinamide_synth"/>
</dbReference>
<dbReference type="InterPro" id="IPR020562">
    <property type="entry name" value="PRibGlycinamide_synth_N"/>
</dbReference>
<gene>
    <name evidence="14 17" type="primary">purD</name>
    <name evidence="17" type="ORF">ENL39_02315</name>
</gene>
<dbReference type="Pfam" id="PF02843">
    <property type="entry name" value="GARS_C"/>
    <property type="match status" value="1"/>
</dbReference>
<keyword evidence="6" id="KW-0479">Metal-binding</keyword>
<comment type="cofactor">
    <cofactor evidence="2">
        <name>Mg(2+)</name>
        <dbReference type="ChEBI" id="CHEBI:18420"/>
    </cofactor>
</comment>
<evidence type="ECO:0000256" key="13">
    <source>
        <dbReference type="ARBA" id="ARBA00042864"/>
    </source>
</evidence>
<keyword evidence="7 15" id="KW-0547">Nucleotide-binding</keyword>
<dbReference type="GO" id="GO:0005524">
    <property type="term" value="F:ATP binding"/>
    <property type="evidence" value="ECO:0007669"/>
    <property type="project" value="UniProtKB-UniRule"/>
</dbReference>
<dbReference type="GO" id="GO:0046872">
    <property type="term" value="F:metal ion binding"/>
    <property type="evidence" value="ECO:0007669"/>
    <property type="project" value="UniProtKB-KW"/>
</dbReference>
<evidence type="ECO:0000256" key="6">
    <source>
        <dbReference type="ARBA" id="ARBA00022723"/>
    </source>
</evidence>
<feature type="domain" description="ATP-grasp" evidence="16">
    <location>
        <begin position="108"/>
        <end position="313"/>
    </location>
</feature>
<dbReference type="InterPro" id="IPR013815">
    <property type="entry name" value="ATP_grasp_subdomain_1"/>
</dbReference>
<evidence type="ECO:0000256" key="4">
    <source>
        <dbReference type="ARBA" id="ARBA00013255"/>
    </source>
</evidence>
<dbReference type="InterPro" id="IPR016185">
    <property type="entry name" value="PreATP-grasp_dom_sf"/>
</dbReference>
<evidence type="ECO:0000313" key="17">
    <source>
        <dbReference type="EMBL" id="HHF98303.1"/>
    </source>
</evidence>
<dbReference type="GO" id="GO:0004637">
    <property type="term" value="F:phosphoribosylamine-glycine ligase activity"/>
    <property type="evidence" value="ECO:0007669"/>
    <property type="project" value="UniProtKB-UniRule"/>
</dbReference>
<evidence type="ECO:0000256" key="5">
    <source>
        <dbReference type="ARBA" id="ARBA00022598"/>
    </source>
</evidence>
<dbReference type="SUPFAM" id="SSF52440">
    <property type="entry name" value="PreATP-grasp domain"/>
    <property type="match status" value="1"/>
</dbReference>
<organism evidence="17">
    <name type="scientific">Aerophobetes bacterium</name>
    <dbReference type="NCBI Taxonomy" id="2030807"/>
    <lineage>
        <taxon>Bacteria</taxon>
        <taxon>Candidatus Aerophobota</taxon>
    </lineage>
</organism>
<protein>
    <recommendedName>
        <fullName evidence="4 14">Phosphoribosylamine--glycine ligase</fullName>
        <ecNumber evidence="4 14">6.3.4.13</ecNumber>
    </recommendedName>
    <alternativeName>
        <fullName evidence="14">GARS</fullName>
    </alternativeName>
    <alternativeName>
        <fullName evidence="12 14">Glycinamide ribonucleotide synthetase</fullName>
    </alternativeName>
    <alternativeName>
        <fullName evidence="13 14">Phosphoribosylglycinamide synthetase</fullName>
    </alternativeName>
</protein>
<dbReference type="Pfam" id="PF02844">
    <property type="entry name" value="GARS_N"/>
    <property type="match status" value="1"/>
</dbReference>
<dbReference type="HAMAP" id="MF_00138">
    <property type="entry name" value="GARS"/>
    <property type="match status" value="1"/>
</dbReference>
<evidence type="ECO:0000256" key="10">
    <source>
        <dbReference type="ARBA" id="ARBA00023211"/>
    </source>
</evidence>
<dbReference type="PANTHER" id="PTHR43472">
    <property type="entry name" value="PHOSPHORIBOSYLAMINE--GLYCINE LIGASE"/>
    <property type="match status" value="1"/>
</dbReference>